<feature type="chain" id="PRO_5011636449" evidence="5">
    <location>
        <begin position="21"/>
        <end position="208"/>
    </location>
</feature>
<dbReference type="InterPro" id="IPR006664">
    <property type="entry name" value="OMP_bac"/>
</dbReference>
<reference evidence="7 8" key="1">
    <citation type="submission" date="2016-10" db="EMBL/GenBank/DDBJ databases">
        <authorList>
            <person name="de Groot N.N."/>
        </authorList>
    </citation>
    <scope>NUCLEOTIDE SEQUENCE [LARGE SCALE GENOMIC DNA]</scope>
    <source>
        <strain evidence="7 8">S5-249</strain>
    </source>
</reference>
<accession>A0A1I6JYW2</accession>
<sequence>MTRMFTLALSGALLATPALAADPKPSRSASEIVCALTGDCAAASDGPRAQRPAEAAFSFTRPGGAKPTPPAKAASVRTATVAEPARMRRAAAPAAASSGLDMRINFASGSADLTPQARAEAAQFAKAMAMPQLAGRRFVVEGHTDSVGNRDYNLDLSKRRAASVVSYIVSLGVPADRVEAKGYGFDKPLPGRGAGAPGNRRVQFVPAA</sequence>
<evidence type="ECO:0000256" key="5">
    <source>
        <dbReference type="SAM" id="SignalP"/>
    </source>
</evidence>
<dbReference type="CDD" id="cd07185">
    <property type="entry name" value="OmpA_C-like"/>
    <property type="match status" value="1"/>
</dbReference>
<evidence type="ECO:0000256" key="2">
    <source>
        <dbReference type="ARBA" id="ARBA00023136"/>
    </source>
</evidence>
<dbReference type="PRINTS" id="PR01023">
    <property type="entry name" value="NAFLGMOTY"/>
</dbReference>
<dbReference type="RefSeq" id="WP_093311884.1">
    <property type="nucleotide sequence ID" value="NZ_FOZG01000001.1"/>
</dbReference>
<dbReference type="InterPro" id="IPR050330">
    <property type="entry name" value="Bact_OuterMem_StrucFunc"/>
</dbReference>
<evidence type="ECO:0000313" key="7">
    <source>
        <dbReference type="EMBL" id="SFR84144.1"/>
    </source>
</evidence>
<dbReference type="PANTHER" id="PTHR30329">
    <property type="entry name" value="STATOR ELEMENT OF FLAGELLAR MOTOR COMPLEX"/>
    <property type="match status" value="1"/>
</dbReference>
<dbReference type="GO" id="GO:0009279">
    <property type="term" value="C:cell outer membrane"/>
    <property type="evidence" value="ECO:0007669"/>
    <property type="project" value="UniProtKB-SubCell"/>
</dbReference>
<organism evidence="7 8">
    <name type="scientific">Sphingomonas jatrophae</name>
    <dbReference type="NCBI Taxonomy" id="1166337"/>
    <lineage>
        <taxon>Bacteria</taxon>
        <taxon>Pseudomonadati</taxon>
        <taxon>Pseudomonadota</taxon>
        <taxon>Alphaproteobacteria</taxon>
        <taxon>Sphingomonadales</taxon>
        <taxon>Sphingomonadaceae</taxon>
        <taxon>Sphingomonas</taxon>
    </lineage>
</organism>
<protein>
    <submittedName>
        <fullName evidence="7">Outer membrane protein OmpA</fullName>
    </submittedName>
</protein>
<dbReference type="InterPro" id="IPR036737">
    <property type="entry name" value="OmpA-like_sf"/>
</dbReference>
<dbReference type="Gene3D" id="3.30.1330.60">
    <property type="entry name" value="OmpA-like domain"/>
    <property type="match status" value="1"/>
</dbReference>
<gene>
    <name evidence="7" type="ORF">SAMN05192580_1099</name>
</gene>
<dbReference type="Proteomes" id="UP000198824">
    <property type="component" value="Unassembled WGS sequence"/>
</dbReference>
<dbReference type="InterPro" id="IPR006665">
    <property type="entry name" value="OmpA-like"/>
</dbReference>
<dbReference type="PANTHER" id="PTHR30329:SF21">
    <property type="entry name" value="LIPOPROTEIN YIAD-RELATED"/>
    <property type="match status" value="1"/>
</dbReference>
<dbReference type="AlphaFoldDB" id="A0A1I6JYW2"/>
<evidence type="ECO:0000256" key="4">
    <source>
        <dbReference type="PROSITE-ProRule" id="PRU00473"/>
    </source>
</evidence>
<dbReference type="Pfam" id="PF00691">
    <property type="entry name" value="OmpA"/>
    <property type="match status" value="1"/>
</dbReference>
<evidence type="ECO:0000256" key="3">
    <source>
        <dbReference type="ARBA" id="ARBA00023237"/>
    </source>
</evidence>
<keyword evidence="8" id="KW-1185">Reference proteome</keyword>
<dbReference type="EMBL" id="FOZG01000001">
    <property type="protein sequence ID" value="SFR84144.1"/>
    <property type="molecule type" value="Genomic_DNA"/>
</dbReference>
<dbReference type="STRING" id="1166337.SAMN05192580_1099"/>
<evidence type="ECO:0000256" key="1">
    <source>
        <dbReference type="ARBA" id="ARBA00004442"/>
    </source>
</evidence>
<name>A0A1I6JYW2_9SPHN</name>
<dbReference type="PROSITE" id="PS51123">
    <property type="entry name" value="OMPA_2"/>
    <property type="match status" value="1"/>
</dbReference>
<keyword evidence="2 4" id="KW-0472">Membrane</keyword>
<proteinExistence type="predicted"/>
<evidence type="ECO:0000313" key="8">
    <source>
        <dbReference type="Proteomes" id="UP000198824"/>
    </source>
</evidence>
<keyword evidence="3" id="KW-0998">Cell outer membrane</keyword>
<evidence type="ECO:0000259" key="6">
    <source>
        <dbReference type="PROSITE" id="PS51123"/>
    </source>
</evidence>
<dbReference type="SUPFAM" id="SSF103088">
    <property type="entry name" value="OmpA-like"/>
    <property type="match status" value="1"/>
</dbReference>
<dbReference type="PRINTS" id="PR01021">
    <property type="entry name" value="OMPADOMAIN"/>
</dbReference>
<comment type="subcellular location">
    <subcellularLocation>
        <location evidence="1">Cell outer membrane</location>
    </subcellularLocation>
</comment>
<feature type="domain" description="OmpA-like" evidence="6">
    <location>
        <begin position="93"/>
        <end position="208"/>
    </location>
</feature>
<dbReference type="OrthoDB" id="9814546at2"/>
<keyword evidence="5" id="KW-0732">Signal</keyword>
<feature type="signal peptide" evidence="5">
    <location>
        <begin position="1"/>
        <end position="20"/>
    </location>
</feature>